<evidence type="ECO:0000313" key="4">
    <source>
        <dbReference type="Proteomes" id="UP000012960"/>
    </source>
</evidence>
<feature type="signal peptide" evidence="1">
    <location>
        <begin position="1"/>
        <end position="25"/>
    </location>
</feature>
<keyword evidence="1" id="KW-0732">Signal</keyword>
<keyword evidence="4" id="KW-1185">Reference proteome</keyword>
<evidence type="ECO:0000313" key="3">
    <source>
        <dbReference type="EnsemblPlants" id="Ma11_p10000.1"/>
    </source>
</evidence>
<dbReference type="AlphaFoldDB" id="A0A804L672"/>
<protein>
    <submittedName>
        <fullName evidence="2">(wild Malaysian banana) hypothetical protein</fullName>
    </submittedName>
</protein>
<name>A0A804L672_MUSAM</name>
<sequence>MPPLPTQALLFFLFAVAAFVGLCATARKKRNQSVESAGSKATKQLAETAVSAWDALEKDREGDSSMALPLWQRRILMGERCELPKFSGLVLYDELGRPVRSSSSHDSLLKVISKRKLNHPTLYISLMFASTACMQVKPTPAVTTLRDLLV</sequence>
<dbReference type="EMBL" id="HG996475">
    <property type="protein sequence ID" value="CAG1864082.1"/>
    <property type="molecule type" value="Genomic_DNA"/>
</dbReference>
<dbReference type="Gramene" id="Ma11_t10000.1">
    <property type="protein sequence ID" value="Ma11_p10000.1"/>
    <property type="gene ID" value="Ma11_g10000"/>
</dbReference>
<proteinExistence type="predicted"/>
<feature type="chain" id="PRO_5036220232" evidence="1">
    <location>
        <begin position="26"/>
        <end position="150"/>
    </location>
</feature>
<dbReference type="InParanoid" id="A0A804L672"/>
<dbReference type="EnsemblPlants" id="Ma11_t10000.1">
    <property type="protein sequence ID" value="Ma11_p10000.1"/>
    <property type="gene ID" value="Ma11_g10000"/>
</dbReference>
<reference evidence="3" key="2">
    <citation type="submission" date="2021-05" db="UniProtKB">
        <authorList>
            <consortium name="EnsemblPlants"/>
        </authorList>
    </citation>
    <scope>IDENTIFICATION</scope>
    <source>
        <strain evidence="3">subsp. malaccensis</strain>
    </source>
</reference>
<evidence type="ECO:0000313" key="2">
    <source>
        <dbReference type="EMBL" id="CAG1864082.1"/>
    </source>
</evidence>
<dbReference type="Proteomes" id="UP000012960">
    <property type="component" value="Unplaced"/>
</dbReference>
<organism evidence="3 4">
    <name type="scientific">Musa acuminata subsp. malaccensis</name>
    <name type="common">Wild banana</name>
    <name type="synonym">Musa malaccensis</name>
    <dbReference type="NCBI Taxonomy" id="214687"/>
    <lineage>
        <taxon>Eukaryota</taxon>
        <taxon>Viridiplantae</taxon>
        <taxon>Streptophyta</taxon>
        <taxon>Embryophyta</taxon>
        <taxon>Tracheophyta</taxon>
        <taxon>Spermatophyta</taxon>
        <taxon>Magnoliopsida</taxon>
        <taxon>Liliopsida</taxon>
        <taxon>Zingiberales</taxon>
        <taxon>Musaceae</taxon>
        <taxon>Musa</taxon>
    </lineage>
</organism>
<accession>A0A804L672</accession>
<gene>
    <name evidence="2" type="ORF">GSMUA_15460.1</name>
</gene>
<dbReference type="PANTHER" id="PTHR33237">
    <property type="entry name" value="F2P16.13 PROTEIN-RELATED"/>
    <property type="match status" value="1"/>
</dbReference>
<evidence type="ECO:0000256" key="1">
    <source>
        <dbReference type="SAM" id="SignalP"/>
    </source>
</evidence>
<dbReference type="OrthoDB" id="1874222at2759"/>
<dbReference type="PANTHER" id="PTHR33237:SF21">
    <property type="entry name" value="TRANSMEMBRANE PROTEIN"/>
    <property type="match status" value="1"/>
</dbReference>
<reference evidence="2" key="1">
    <citation type="submission" date="2021-03" db="EMBL/GenBank/DDBJ databases">
        <authorList>
            <consortium name="Genoscope - CEA"/>
            <person name="William W."/>
        </authorList>
    </citation>
    <scope>NUCLEOTIDE SEQUENCE</scope>
    <source>
        <strain evidence="2">Doubled-haploid Pahang</strain>
    </source>
</reference>